<dbReference type="EMBL" id="FNOU01000005">
    <property type="protein sequence ID" value="SDX66525.1"/>
    <property type="molecule type" value="Genomic_DNA"/>
</dbReference>
<accession>A0A1H3DJD7</accession>
<dbReference type="AlphaFoldDB" id="A0A1H3DJD7"/>
<name>A0A1H3DJD7_EUBBA</name>
<dbReference type="RefSeq" id="WP_090243872.1">
    <property type="nucleotide sequence ID" value="NZ_FNOU01000005.1"/>
</dbReference>
<dbReference type="STRING" id="1528.SAMN04488579_10529"/>
<dbReference type="Proteomes" id="UP000199652">
    <property type="component" value="Unassembled WGS sequence"/>
</dbReference>
<sequence length="69" mass="7983">MKVIDAAQMRIMETYVLNAVPETVQKDNIAGGYRELSTKQLCDIAWNLFCLYTKDPVVSDFRKLLTREQ</sequence>
<gene>
    <name evidence="1" type="ORF">SAMN04488579_10529</name>
</gene>
<proteinExistence type="predicted"/>
<keyword evidence="2" id="KW-1185">Reference proteome</keyword>
<dbReference type="OrthoDB" id="9803818at2"/>
<evidence type="ECO:0000313" key="2">
    <source>
        <dbReference type="Proteomes" id="UP000199652"/>
    </source>
</evidence>
<evidence type="ECO:0000313" key="1">
    <source>
        <dbReference type="EMBL" id="SDX66525.1"/>
    </source>
</evidence>
<reference evidence="2" key="1">
    <citation type="submission" date="2016-10" db="EMBL/GenBank/DDBJ databases">
        <authorList>
            <person name="Varghese N."/>
            <person name="Submissions S."/>
        </authorList>
    </citation>
    <scope>NUCLEOTIDE SEQUENCE [LARGE SCALE GENOMIC DNA]</scope>
    <source>
        <strain evidence="2">VPI 5359</strain>
    </source>
</reference>
<protein>
    <submittedName>
        <fullName evidence="1">Uncharacterized protein</fullName>
    </submittedName>
</protein>
<organism evidence="1 2">
    <name type="scientific">Eubacterium barkeri</name>
    <name type="common">Clostridium barkeri</name>
    <dbReference type="NCBI Taxonomy" id="1528"/>
    <lineage>
        <taxon>Bacteria</taxon>
        <taxon>Bacillati</taxon>
        <taxon>Bacillota</taxon>
        <taxon>Clostridia</taxon>
        <taxon>Eubacteriales</taxon>
        <taxon>Eubacteriaceae</taxon>
        <taxon>Eubacterium</taxon>
    </lineage>
</organism>